<dbReference type="EMBL" id="GBXM01097471">
    <property type="protein sequence ID" value="JAH11106.1"/>
    <property type="molecule type" value="Transcribed_RNA"/>
</dbReference>
<accession>A0A0E9Q2I2</accession>
<evidence type="ECO:0000313" key="1">
    <source>
        <dbReference type="EMBL" id="JAH11106.1"/>
    </source>
</evidence>
<proteinExistence type="predicted"/>
<organism evidence="1">
    <name type="scientific">Anguilla anguilla</name>
    <name type="common">European freshwater eel</name>
    <name type="synonym">Muraena anguilla</name>
    <dbReference type="NCBI Taxonomy" id="7936"/>
    <lineage>
        <taxon>Eukaryota</taxon>
        <taxon>Metazoa</taxon>
        <taxon>Chordata</taxon>
        <taxon>Craniata</taxon>
        <taxon>Vertebrata</taxon>
        <taxon>Euteleostomi</taxon>
        <taxon>Actinopterygii</taxon>
        <taxon>Neopterygii</taxon>
        <taxon>Teleostei</taxon>
        <taxon>Anguilliformes</taxon>
        <taxon>Anguillidae</taxon>
        <taxon>Anguilla</taxon>
    </lineage>
</organism>
<reference evidence="1" key="2">
    <citation type="journal article" date="2015" name="Fish Shellfish Immunol.">
        <title>Early steps in the European eel (Anguilla anguilla)-Vibrio vulnificus interaction in the gills: Role of the RtxA13 toxin.</title>
        <authorList>
            <person name="Callol A."/>
            <person name="Pajuelo D."/>
            <person name="Ebbesson L."/>
            <person name="Teles M."/>
            <person name="MacKenzie S."/>
            <person name="Amaro C."/>
        </authorList>
    </citation>
    <scope>NUCLEOTIDE SEQUENCE</scope>
</reference>
<sequence>MNFILRLHADCKGLRLNIKVFHVISLCPQKMGKKGEKMSSSLSKPCRLVLLVINPTPLIVCNLLVCSNLSSIKRKQIGLELQEFFFFKIQLPFSK</sequence>
<name>A0A0E9Q2I2_ANGAN</name>
<dbReference type="AlphaFoldDB" id="A0A0E9Q2I2"/>
<protein>
    <submittedName>
        <fullName evidence="1">Uncharacterized protein</fullName>
    </submittedName>
</protein>
<reference evidence="1" key="1">
    <citation type="submission" date="2014-11" db="EMBL/GenBank/DDBJ databases">
        <authorList>
            <person name="Amaro Gonzalez C."/>
        </authorList>
    </citation>
    <scope>NUCLEOTIDE SEQUENCE</scope>
</reference>